<dbReference type="NCBIfam" id="TIGR00233">
    <property type="entry name" value="trpS"/>
    <property type="match status" value="1"/>
</dbReference>
<feature type="binding site" evidence="8">
    <location>
        <begin position="222"/>
        <end position="226"/>
    </location>
    <ligand>
        <name>ATP</name>
        <dbReference type="ChEBI" id="CHEBI:30616"/>
    </ligand>
</feature>
<comment type="caution">
    <text evidence="8">Lacks conserved residue(s) required for the propagation of feature annotation.</text>
</comment>
<dbReference type="InterPro" id="IPR050203">
    <property type="entry name" value="Trp-tRNA_synthetase"/>
</dbReference>
<dbReference type="RefSeq" id="WP_194555839.1">
    <property type="nucleotide sequence ID" value="NZ_JADKMY010000001.1"/>
</dbReference>
<feature type="binding site" evidence="8">
    <location>
        <position position="162"/>
    </location>
    <ligand>
        <name>L-tryptophan</name>
        <dbReference type="ChEBI" id="CHEBI:57912"/>
    </ligand>
</feature>
<dbReference type="EC" id="6.1.1.2" evidence="8"/>
<comment type="caution">
    <text evidence="11">The sequence shown here is derived from an EMBL/GenBank/DDBJ whole genome shotgun (WGS) entry which is preliminary data.</text>
</comment>
<dbReference type="SUPFAM" id="SSF52374">
    <property type="entry name" value="Nucleotidylyl transferase"/>
    <property type="match status" value="1"/>
</dbReference>
<evidence type="ECO:0000256" key="9">
    <source>
        <dbReference type="RuleBase" id="RU363036"/>
    </source>
</evidence>
<evidence type="ECO:0000256" key="4">
    <source>
        <dbReference type="ARBA" id="ARBA00022840"/>
    </source>
</evidence>
<dbReference type="Pfam" id="PF00579">
    <property type="entry name" value="tRNA-synt_1b"/>
    <property type="match status" value="1"/>
</dbReference>
<evidence type="ECO:0000256" key="7">
    <source>
        <dbReference type="ARBA" id="ARBA00049929"/>
    </source>
</evidence>
<proteinExistence type="inferred from homology"/>
<dbReference type="InterPro" id="IPR002306">
    <property type="entry name" value="Trp-tRNA-ligase"/>
</dbReference>
<organism evidence="11 12">
    <name type="scientific">Corynebacterium suicordis DSM 45110</name>
    <dbReference type="NCBI Taxonomy" id="1121369"/>
    <lineage>
        <taxon>Bacteria</taxon>
        <taxon>Bacillati</taxon>
        <taxon>Actinomycetota</taxon>
        <taxon>Actinomycetes</taxon>
        <taxon>Mycobacteriales</taxon>
        <taxon>Corynebacteriaceae</taxon>
        <taxon>Corynebacterium</taxon>
    </lineage>
</organism>
<feature type="short sequence motif" description="'KMSKS' region" evidence="8">
    <location>
        <begin position="222"/>
        <end position="226"/>
    </location>
</feature>
<feature type="compositionally biased region" description="Pro residues" evidence="10">
    <location>
        <begin position="1"/>
        <end position="10"/>
    </location>
</feature>
<dbReference type="EMBL" id="JADKMY010000001">
    <property type="protein sequence ID" value="MBF4552979.1"/>
    <property type="molecule type" value="Genomic_DNA"/>
</dbReference>
<evidence type="ECO:0000256" key="3">
    <source>
        <dbReference type="ARBA" id="ARBA00022741"/>
    </source>
</evidence>
<reference evidence="11 12" key="1">
    <citation type="submission" date="2020-10" db="EMBL/GenBank/DDBJ databases">
        <title>Novel species in genus Corynebacterium.</title>
        <authorList>
            <person name="Zhang G."/>
        </authorList>
    </citation>
    <scope>NUCLEOTIDE SEQUENCE [LARGE SCALE GENOMIC DNA]</scope>
    <source>
        <strain evidence="11 12">DSM 45110</strain>
    </source>
</reference>
<evidence type="ECO:0000256" key="2">
    <source>
        <dbReference type="ARBA" id="ARBA00022598"/>
    </source>
</evidence>
<comment type="similarity">
    <text evidence="1 8 9">Belongs to the class-I aminoacyl-tRNA synthetase family.</text>
</comment>
<sequence length="361" mass="39843">MNAPENPAPAQPAHTTVGEKATAGEKKQRVVSGLQPTSDSYHLGNYLGAVKQFIQLQESYDAFYFIPDQHAITVPGYNPKELRHRTLAGAAQLLALGIDPDSSTLFVQSHVPEHAQLAWILMCITGDGEARRMTQFKDKSAKQGNDNTTSGLYAYPMLMAADILLYRPHLVPVGEDQRQHLELTRNLAERFNSRYKKTFVVPEGFIPQGASKIYDLQNPTAKMSKSAENPKGLINLLDDPKVSAKRIRSAVTDNDGQIRFDKETKPGVSNLLVIQSSLTGESIDQIVAGYQSSGAGYGDLKKDTAEALETFTTPLRAKFDEYMADRAELERVLARGADRARGIATRTMEQVYENVGFLKPQ</sequence>
<dbReference type="PANTHER" id="PTHR43766:SF1">
    <property type="entry name" value="TRYPTOPHAN--TRNA LIGASE, MITOCHONDRIAL"/>
    <property type="match status" value="1"/>
</dbReference>
<feature type="binding site" evidence="8">
    <location>
        <position position="213"/>
    </location>
    <ligand>
        <name>ATP</name>
        <dbReference type="ChEBI" id="CHEBI:30616"/>
    </ligand>
</feature>
<dbReference type="InterPro" id="IPR002305">
    <property type="entry name" value="aa-tRNA-synth_Ic"/>
</dbReference>
<evidence type="ECO:0000313" key="12">
    <source>
        <dbReference type="Proteomes" id="UP000635902"/>
    </source>
</evidence>
<keyword evidence="5 8" id="KW-0648">Protein biosynthesis</keyword>
<evidence type="ECO:0000256" key="6">
    <source>
        <dbReference type="ARBA" id="ARBA00023146"/>
    </source>
</evidence>
<comment type="catalytic activity">
    <reaction evidence="7 8">
        <text>tRNA(Trp) + L-tryptophan + ATP = L-tryptophyl-tRNA(Trp) + AMP + diphosphate + H(+)</text>
        <dbReference type="Rhea" id="RHEA:24080"/>
        <dbReference type="Rhea" id="RHEA-COMP:9671"/>
        <dbReference type="Rhea" id="RHEA-COMP:9705"/>
        <dbReference type="ChEBI" id="CHEBI:15378"/>
        <dbReference type="ChEBI" id="CHEBI:30616"/>
        <dbReference type="ChEBI" id="CHEBI:33019"/>
        <dbReference type="ChEBI" id="CHEBI:57912"/>
        <dbReference type="ChEBI" id="CHEBI:78442"/>
        <dbReference type="ChEBI" id="CHEBI:78535"/>
        <dbReference type="ChEBI" id="CHEBI:456215"/>
        <dbReference type="EC" id="6.1.1.2"/>
    </reaction>
</comment>
<dbReference type="Gene3D" id="1.10.240.10">
    <property type="entry name" value="Tyrosyl-Transfer RNA Synthetase"/>
    <property type="match status" value="1"/>
</dbReference>
<comment type="subcellular location">
    <subcellularLocation>
        <location evidence="8">Cytoplasm</location>
    </subcellularLocation>
</comment>
<feature type="binding site" evidence="8">
    <location>
        <begin position="35"/>
        <end position="37"/>
    </location>
    <ligand>
        <name>ATP</name>
        <dbReference type="ChEBI" id="CHEBI:30616"/>
    </ligand>
</feature>
<keyword evidence="4 8" id="KW-0067">ATP-binding</keyword>
<dbReference type="PANTHER" id="PTHR43766">
    <property type="entry name" value="TRYPTOPHAN--TRNA LIGASE, MITOCHONDRIAL"/>
    <property type="match status" value="1"/>
</dbReference>
<comment type="function">
    <text evidence="8">Catalyzes the attachment of tryptophan to tRNA(Trp).</text>
</comment>
<evidence type="ECO:0000313" key="11">
    <source>
        <dbReference type="EMBL" id="MBF4552979.1"/>
    </source>
</evidence>
<feature type="binding site" evidence="8">
    <location>
        <begin position="44"/>
        <end position="45"/>
    </location>
    <ligand>
        <name>ATP</name>
        <dbReference type="ChEBI" id="CHEBI:30616"/>
    </ligand>
</feature>
<dbReference type="PRINTS" id="PR01039">
    <property type="entry name" value="TRNASYNTHTRP"/>
</dbReference>
<evidence type="ECO:0000256" key="5">
    <source>
        <dbReference type="ARBA" id="ARBA00022917"/>
    </source>
</evidence>
<keyword evidence="12" id="KW-1185">Reference proteome</keyword>
<name>A0ABR9ZHY2_9CORY</name>
<protein>
    <recommendedName>
        <fullName evidence="8">Tryptophan--tRNA ligase</fullName>
        <ecNumber evidence="8">6.1.1.2</ecNumber>
    </recommendedName>
    <alternativeName>
        <fullName evidence="8">Tryptophanyl-tRNA synthetase</fullName>
        <shortName evidence="8">TrpRS</shortName>
    </alternativeName>
</protein>
<gene>
    <name evidence="8 11" type="primary">trpS</name>
    <name evidence="11" type="ORF">IRY30_02635</name>
</gene>
<feature type="binding site" evidence="8">
    <location>
        <begin position="174"/>
        <end position="176"/>
    </location>
    <ligand>
        <name>ATP</name>
        <dbReference type="ChEBI" id="CHEBI:30616"/>
    </ligand>
</feature>
<dbReference type="InterPro" id="IPR014729">
    <property type="entry name" value="Rossmann-like_a/b/a_fold"/>
</dbReference>
<keyword evidence="8" id="KW-0963">Cytoplasm</keyword>
<feature type="region of interest" description="Disordered" evidence="10">
    <location>
        <begin position="1"/>
        <end position="30"/>
    </location>
</feature>
<evidence type="ECO:0000256" key="10">
    <source>
        <dbReference type="SAM" id="MobiDB-lite"/>
    </source>
</evidence>
<keyword evidence="6 8" id="KW-0030">Aminoacyl-tRNA synthetase</keyword>
<dbReference type="GO" id="GO:0004830">
    <property type="term" value="F:tryptophan-tRNA ligase activity"/>
    <property type="evidence" value="ECO:0007669"/>
    <property type="project" value="UniProtKB-EC"/>
</dbReference>
<keyword evidence="3 8" id="KW-0547">Nucleotide-binding</keyword>
<accession>A0ABR9ZHY2</accession>
<dbReference type="CDD" id="cd00806">
    <property type="entry name" value="TrpRS_core"/>
    <property type="match status" value="1"/>
</dbReference>
<dbReference type="InterPro" id="IPR024109">
    <property type="entry name" value="Trp-tRNA-ligase_bac-type"/>
</dbReference>
<evidence type="ECO:0000256" key="1">
    <source>
        <dbReference type="ARBA" id="ARBA00005594"/>
    </source>
</evidence>
<dbReference type="HAMAP" id="MF_00140_B">
    <property type="entry name" value="Trp_tRNA_synth_B"/>
    <property type="match status" value="1"/>
</dbReference>
<comment type="subunit">
    <text evidence="8">Homodimer.</text>
</comment>
<dbReference type="Gene3D" id="3.40.50.620">
    <property type="entry name" value="HUPs"/>
    <property type="match status" value="1"/>
</dbReference>
<evidence type="ECO:0000256" key="8">
    <source>
        <dbReference type="HAMAP-Rule" id="MF_00140"/>
    </source>
</evidence>
<dbReference type="Proteomes" id="UP000635902">
    <property type="component" value="Unassembled WGS sequence"/>
</dbReference>
<keyword evidence="2 8" id="KW-0436">Ligase</keyword>